<organism evidence="4 5">
    <name type="scientific">Branchiostoma belcheri</name>
    <name type="common">Amphioxus</name>
    <dbReference type="NCBI Taxonomy" id="7741"/>
    <lineage>
        <taxon>Eukaryota</taxon>
        <taxon>Metazoa</taxon>
        <taxon>Chordata</taxon>
        <taxon>Cephalochordata</taxon>
        <taxon>Leptocardii</taxon>
        <taxon>Amphioxiformes</taxon>
        <taxon>Branchiostomatidae</taxon>
        <taxon>Branchiostoma</taxon>
    </lineage>
</organism>
<evidence type="ECO:0000256" key="2">
    <source>
        <dbReference type="SAM" id="SignalP"/>
    </source>
</evidence>
<evidence type="ECO:0000259" key="3">
    <source>
        <dbReference type="Pfam" id="PF25815"/>
    </source>
</evidence>
<proteinExistence type="predicted"/>
<dbReference type="InterPro" id="IPR057873">
    <property type="entry name" value="CTHRC1_C"/>
</dbReference>
<feature type="signal peptide" evidence="2">
    <location>
        <begin position="1"/>
        <end position="18"/>
    </location>
</feature>
<dbReference type="KEGG" id="bbel:109480991"/>
<name>A0A6P5A6V2_BRABE</name>
<dbReference type="Pfam" id="PF25815">
    <property type="entry name" value="CTHRC1_C"/>
    <property type="match status" value="1"/>
</dbReference>
<dbReference type="AlphaFoldDB" id="A0A6P5A6V2"/>
<protein>
    <submittedName>
        <fullName evidence="5">Collagen triple helix repeat-containing protein 1-like</fullName>
    </submittedName>
</protein>
<feature type="region of interest" description="Disordered" evidence="1">
    <location>
        <begin position="44"/>
        <end position="66"/>
    </location>
</feature>
<gene>
    <name evidence="5" type="primary">LOC109480991</name>
</gene>
<dbReference type="GeneID" id="109480991"/>
<evidence type="ECO:0000313" key="5">
    <source>
        <dbReference type="RefSeq" id="XP_019639022.1"/>
    </source>
</evidence>
<accession>A0A6P5A6V2</accession>
<dbReference type="RefSeq" id="XP_019639022.1">
    <property type="nucleotide sequence ID" value="XM_019783463.1"/>
</dbReference>
<keyword evidence="2" id="KW-0732">Signal</keyword>
<evidence type="ECO:0000313" key="4">
    <source>
        <dbReference type="Proteomes" id="UP000515135"/>
    </source>
</evidence>
<dbReference type="Proteomes" id="UP000515135">
    <property type="component" value="Unplaced"/>
</dbReference>
<reference evidence="5" key="1">
    <citation type="submission" date="2025-08" db="UniProtKB">
        <authorList>
            <consortium name="RefSeq"/>
        </authorList>
    </citation>
    <scope>IDENTIFICATION</scope>
    <source>
        <tissue evidence="5">Gonad</tissue>
    </source>
</reference>
<keyword evidence="4" id="KW-1185">Reference proteome</keyword>
<dbReference type="OrthoDB" id="5985978at2759"/>
<feature type="domain" description="CTHRC1 C-terminal" evidence="3">
    <location>
        <begin position="81"/>
        <end position="210"/>
    </location>
</feature>
<evidence type="ECO:0000256" key="1">
    <source>
        <dbReference type="SAM" id="MobiDB-lite"/>
    </source>
</evidence>
<sequence>MLLEVCVLWTFCTAVTIAATADQPGSERPKPDFSNMYPVVAGPPGTSGVPGIPGNPGMPGRDGVKGEKGDAGTCGCAGRGRNIKQCSWKELNSGTDSGRIAGCTFNKNRDDSTVMVLFNGAMRVKSGAAACKRWFFTFNGAECTDPMSIEAMVYMDTELSINIHRAGTVQGLCSGIGRGVVDVALWVEDCEGYSNGDSATGWNSVSRLIIEEIETSVNP</sequence>
<feature type="chain" id="PRO_5028340427" evidence="2">
    <location>
        <begin position="19"/>
        <end position="219"/>
    </location>
</feature>